<protein>
    <submittedName>
        <fullName evidence="2">Uncharacterized protein</fullName>
    </submittedName>
</protein>
<evidence type="ECO:0000313" key="3">
    <source>
        <dbReference type="Proteomes" id="UP001590950"/>
    </source>
</evidence>
<feature type="compositionally biased region" description="Basic and acidic residues" evidence="1">
    <location>
        <begin position="51"/>
        <end position="80"/>
    </location>
</feature>
<proteinExistence type="predicted"/>
<feature type="region of interest" description="Disordered" evidence="1">
    <location>
        <begin position="1"/>
        <end position="80"/>
    </location>
</feature>
<sequence>MSDSNAQGEFSSQSGQPVQSGKRADDNPAVERYLAEKDTWRKFLVVSPEQGADRGPSERDRLPIQTDECGKQNDGKSKLS</sequence>
<comment type="caution">
    <text evidence="2">The sequence shown here is derived from an EMBL/GenBank/DDBJ whole genome shotgun (WGS) entry which is preliminary data.</text>
</comment>
<evidence type="ECO:0000313" key="2">
    <source>
        <dbReference type="EMBL" id="KAL2043356.1"/>
    </source>
</evidence>
<accession>A0ABR4AET0</accession>
<reference evidence="2 3" key="1">
    <citation type="submission" date="2024-09" db="EMBL/GenBank/DDBJ databases">
        <title>Rethinking Asexuality: The Enigmatic Case of Functional Sexual Genes in Lepraria (Stereocaulaceae).</title>
        <authorList>
            <person name="Doellman M."/>
            <person name="Sun Y."/>
            <person name="Barcenas-Pena A."/>
            <person name="Lumbsch H.T."/>
            <person name="Grewe F."/>
        </authorList>
    </citation>
    <scope>NUCLEOTIDE SEQUENCE [LARGE SCALE GENOMIC DNA]</scope>
    <source>
        <strain evidence="2 3">Mercado 3170</strain>
    </source>
</reference>
<evidence type="ECO:0000256" key="1">
    <source>
        <dbReference type="SAM" id="MobiDB-lite"/>
    </source>
</evidence>
<name>A0ABR4AET0_9LECA</name>
<organism evidence="2 3">
    <name type="scientific">Stereocaulon virgatum</name>
    <dbReference type="NCBI Taxonomy" id="373712"/>
    <lineage>
        <taxon>Eukaryota</taxon>
        <taxon>Fungi</taxon>
        <taxon>Dikarya</taxon>
        <taxon>Ascomycota</taxon>
        <taxon>Pezizomycotina</taxon>
        <taxon>Lecanoromycetes</taxon>
        <taxon>OSLEUM clade</taxon>
        <taxon>Lecanoromycetidae</taxon>
        <taxon>Lecanorales</taxon>
        <taxon>Lecanorineae</taxon>
        <taxon>Stereocaulaceae</taxon>
        <taxon>Stereocaulon</taxon>
    </lineage>
</organism>
<dbReference type="Proteomes" id="UP001590950">
    <property type="component" value="Unassembled WGS sequence"/>
</dbReference>
<feature type="compositionally biased region" description="Polar residues" evidence="1">
    <location>
        <begin position="1"/>
        <end position="19"/>
    </location>
</feature>
<dbReference type="EMBL" id="JBEFKJ010000011">
    <property type="protein sequence ID" value="KAL2043356.1"/>
    <property type="molecule type" value="Genomic_DNA"/>
</dbReference>
<keyword evidence="3" id="KW-1185">Reference proteome</keyword>
<gene>
    <name evidence="2" type="ORF">N7G274_003662</name>
</gene>